<geneLocation type="plasmid" evidence="1 2">
    <name>pMAQU01</name>
</geneLocation>
<keyword evidence="1" id="KW-0614">Plasmid</keyword>
<protein>
    <submittedName>
        <fullName evidence="1">Uncharacterized protein</fullName>
    </submittedName>
</protein>
<evidence type="ECO:0000313" key="2">
    <source>
        <dbReference type="Proteomes" id="UP000000998"/>
    </source>
</evidence>
<dbReference type="EMBL" id="CP000515">
    <property type="protein sequence ID" value="ABM21153.1"/>
    <property type="molecule type" value="Genomic_DNA"/>
</dbReference>
<dbReference type="KEGG" id="maq:Maqu_4302"/>
<dbReference type="OrthoDB" id="9994155at2"/>
<sequence>MKKTEYLIFNRPEFERFANKHVAASLLSVVMEDRQHLTPKARIVVTTDLKGANWSFKVTRQLPQNGDLREHPSMAHEILYISAGHSESNIAKVTDITNSGELEGLGINTWLLDLAFQDFLQVSGPDPWLEGKLSSTDHNNPRRIPFWEKHIAHGLQVNEEGNGRFLGPWVRSYNPYRSQFVPLLVNQTGNPPARKASLGYSLYELEQKPALLMISRNDDFYRNRRWKPIWKTRTE</sequence>
<dbReference type="RefSeq" id="WP_011783200.1">
    <property type="nucleotide sequence ID" value="NC_008738.1"/>
</dbReference>
<gene>
    <name evidence="1" type="ordered locus">Maqu_4302</name>
</gene>
<dbReference type="AlphaFoldDB" id="A1U834"/>
<proteinExistence type="predicted"/>
<organism evidence="1 2">
    <name type="scientific">Marinobacter nauticus (strain ATCC 700491 / DSM 11845 / VT8)</name>
    <name type="common">Marinobacter aquaeolei</name>
    <dbReference type="NCBI Taxonomy" id="351348"/>
    <lineage>
        <taxon>Bacteria</taxon>
        <taxon>Pseudomonadati</taxon>
        <taxon>Pseudomonadota</taxon>
        <taxon>Gammaproteobacteria</taxon>
        <taxon>Pseudomonadales</taxon>
        <taxon>Marinobacteraceae</taxon>
        <taxon>Marinobacter</taxon>
    </lineage>
</organism>
<name>A1U834_MARN8</name>
<reference evidence="2" key="1">
    <citation type="journal article" date="2011" name="Appl. Environ. Microbiol.">
        <title>Genomic potential of Marinobacter aquaeolei, a biogeochemical 'opportunitroph'.</title>
        <authorList>
            <person name="Singer E."/>
            <person name="Webb E.A."/>
            <person name="Nelson W.C."/>
            <person name="Heidelberg J.F."/>
            <person name="Ivanova N."/>
            <person name="Pati A."/>
            <person name="Edwards K.J."/>
        </authorList>
    </citation>
    <scope>NUCLEOTIDE SEQUENCE [LARGE SCALE GENOMIC DNA]</scope>
    <source>
        <strain evidence="2">ATCC 700491 / DSM 11845 / VT8</strain>
    </source>
</reference>
<accession>A1U834</accession>
<dbReference type="Proteomes" id="UP000000998">
    <property type="component" value="Plasmid pMAQU01"/>
</dbReference>
<evidence type="ECO:0000313" key="1">
    <source>
        <dbReference type="EMBL" id="ABM21153.1"/>
    </source>
</evidence>
<dbReference type="HOGENOM" id="CLU_1179087_0_0_6"/>